<evidence type="ECO:0000256" key="3">
    <source>
        <dbReference type="SAM" id="SignalP"/>
    </source>
</evidence>
<sequence length="2083" mass="226417">MKSKKYSRKLIVVLMTFCLLFTTVQHAFADENLKRNSSDIAEGNALPADASARPAASSLLSDMKGHWAEKQVLDWLHSGRIQGYPDDTFKPDQPITRGEFIALVNRSFAFEEKAPVSFTDLQASDWEYEEAAKAVKAGYMEGYPDGTIGLKHLISRLEAAAMIARLLKHDEQVDDTAAAAFRDYEQIAEWGQAAVALVAGKQIMVGYEDQIFRPSAPITRAETVVSLARALLPRSYEKAGLYGPAAGNETVRGDVAVNAGEVTLRNMTITGNLLLAEGIGEGDVTLENVTVQGVTKVNGGGRNSVHFRDSKLGNVIVDKRNGTVRVVLEGSTTVVKLTVISSAILETADLTSQGAAEVQLGEELPADGIVELKGSFEAVNVLAKGIRLEISQGTVKRLHVYEQATGIVLDTGDDAAVILLILDAVIQALGQGRIESVTIAEKANTSVFEKQPLKKNGKGVTSPSPGGNTATPSPGGNTATPSPGGGTATPNPGGSTATPSPGGSTATPSPGGGTATPSPSGGTATPSPGGSTATPSPDGGTATPSPSGGTATPSPSSTPTPDLRIVDNGQGQAVIVIEPSAADQVIAAANTLAEYVNKSTGAALPVLTTTELAAAGSQYDGDVRIYVGSQAPDAQAAVAAEMQGLKDDGFVIHPYEDTIAIVGPTGWGTQFGVNEFLERYFGIRWLMPGPDGEDVPLHTTIDISAESVRIDPATISRSYFYLNTPANMEWGRRNGIHDNIQFHHNLANLFDPTDAELKLHPEYYVDGVLPTHPYEWQPCFNDTTAAVAIGRIKQFFDANPGVSSYSLGINDSENYCAADKLLAGGELNSNGFLNMSEVYYPWVNKIVEGVLADERYEDKYFGLLAYWSVYDPPTTVQLNPRVIPYITDDRMSWEDPTLAAEGMQITEAWEDAAEYVGWYEYLYGSPYNVPRVYMQRMAENYKYAQDHSVIAHVAELFPNFSEGPKPWVSAKLQWNADQDVDDLLNEWYAQAVGVEAAADLKAYYDLWEDFWTTRIFESEWYQRWKQSDPRSNFMRFDQPDYLEAVTKEDITESRRLLEQAVIKAQTSKQKKRAEQLLRGFEFYEASALSYPRTGAVAAPTNGTEALVMLDDIKLSFEMVKKRFVLPSEFEGDPILNIPLAPPKNGGTWDGIQTALITALQSYIAAHPEDTAVSEGLDEFLAFINNTDYSAKAVKTTAGKSRILQSLDFNEGPWRDAEPFSDFMVMGTRIDVPDTTKVYLLWDDVNLYVGYENFDSNIGGMIASDSAPNFWWSSGADDSVETYVTSDPDVSFKGFFSNPKDVRFSYRKIGSGGPAPNAGEVWETNSVKKSDRWNTVQAIPFVSIGIDPNETDALKGFFLRNYHGQKWFLSWGGGYPWQAAYFNPIQLVMPNNLVTDPSFEIGEPNDPVLSANWWYWGADPSNPGKRTSEIKRSGSYSFDAGSPSHAGLVQDVPVSSGKYKFTMYYYVPQGMETTGSIQFWGTVKDQVGGTNLAAAVSDAAPISDSESGWVKFEYDFDIQPDYAGVQPHNLNFTVVVHDLEPGEKLYIDDIAINKLPDYSVHAEPGTVHVLFNNTYVQAPDMSKFTVQQQINGHAATPVTPLALQWDSSTKTASLTVPVIAPSSEQQNVWYLVTYDGGDVAESTPLNIAAEGGVTNLIRNPSFEAGDPNPAMLPNWWYWGANPDDPGKRTTAIKRTGSYSFDAGSPAHAGLVQDVPVSSGKYKFTMYYYVPQGLETTGSIQMWGTIKDQVAGTNLANIVSGAEPISNSSNGSWVKFDYVFDIQPDYAGAQPHNLNLTVVIRDLELGEKLYIDDIAIYKLPEYSVQAEQGTVNVIFDNTLLQQPDINKFTVRQQINGLEAVPVTPSAMTWNAAAQTAALTVPVIPVSSEEQHVAYLVSYDDGTVKESLPFVVAAEGGIINLVLNSSFETGDAGDMSVTPNWWYWGANPDDPGKRTAEIKRSGSYSFDAGSPSHAGLVQDVSVTSGTYKFTLYYYVPVGVETMGTIQLWGAVKDQAGGTTLAAIVSDAAPISSSGNGTWVMFEYDFEIQPDYDGVQPNSLNLTIVLRDLVLGEKLYIDDIAIYRLPD</sequence>
<evidence type="ECO:0000256" key="2">
    <source>
        <dbReference type="SAM" id="MobiDB-lite"/>
    </source>
</evidence>
<feature type="compositionally biased region" description="Low complexity" evidence="2">
    <location>
        <begin position="469"/>
        <end position="562"/>
    </location>
</feature>
<dbReference type="EMBL" id="QMFB01000030">
    <property type="protein sequence ID" value="RAV13319.1"/>
    <property type="molecule type" value="Genomic_DNA"/>
</dbReference>
<protein>
    <recommendedName>
        <fullName evidence="4">SLH domain-containing protein</fullName>
    </recommendedName>
</protein>
<feature type="region of interest" description="Disordered" evidence="2">
    <location>
        <begin position="450"/>
        <end position="564"/>
    </location>
</feature>
<evidence type="ECO:0000259" key="4">
    <source>
        <dbReference type="PROSITE" id="PS51272"/>
    </source>
</evidence>
<keyword evidence="6" id="KW-1185">Reference proteome</keyword>
<dbReference type="InterPro" id="IPR029018">
    <property type="entry name" value="Hex-like_dom2"/>
</dbReference>
<dbReference type="GO" id="GO:0016787">
    <property type="term" value="F:hydrolase activity"/>
    <property type="evidence" value="ECO:0007669"/>
    <property type="project" value="UniProtKB-KW"/>
</dbReference>
<dbReference type="PANTHER" id="PTHR43308">
    <property type="entry name" value="OUTER MEMBRANE PROTEIN ALPHA-RELATED"/>
    <property type="match status" value="1"/>
</dbReference>
<proteinExistence type="predicted"/>
<dbReference type="Gene3D" id="2.60.40.1190">
    <property type="match status" value="1"/>
</dbReference>
<accession>A0A329LZL8</accession>
<dbReference type="PANTHER" id="PTHR43308:SF5">
    <property type="entry name" value="S-LAYER PROTEIN _ PEPTIDOGLYCAN ENDO-BETA-N-ACETYLGLUCOSAMINIDASE"/>
    <property type="match status" value="1"/>
</dbReference>
<evidence type="ECO:0000256" key="1">
    <source>
        <dbReference type="ARBA" id="ARBA00022801"/>
    </source>
</evidence>
<feature type="compositionally biased region" description="Polar residues" evidence="2">
    <location>
        <begin position="459"/>
        <end position="468"/>
    </location>
</feature>
<dbReference type="Proteomes" id="UP000250369">
    <property type="component" value="Unassembled WGS sequence"/>
</dbReference>
<feature type="domain" description="SLH" evidence="4">
    <location>
        <begin position="119"/>
        <end position="177"/>
    </location>
</feature>
<feature type="domain" description="SLH" evidence="4">
    <location>
        <begin position="55"/>
        <end position="118"/>
    </location>
</feature>
<dbReference type="GO" id="GO:0005975">
    <property type="term" value="P:carbohydrate metabolic process"/>
    <property type="evidence" value="ECO:0007669"/>
    <property type="project" value="UniProtKB-ARBA"/>
</dbReference>
<evidence type="ECO:0000313" key="5">
    <source>
        <dbReference type="EMBL" id="RAV13319.1"/>
    </source>
</evidence>
<dbReference type="OrthoDB" id="185675at2"/>
<dbReference type="PROSITE" id="PS51272">
    <property type="entry name" value="SLH"/>
    <property type="match status" value="3"/>
</dbReference>
<dbReference type="InterPro" id="IPR001119">
    <property type="entry name" value="SLH_dom"/>
</dbReference>
<dbReference type="Gene3D" id="3.30.379.10">
    <property type="entry name" value="Chitobiase/beta-hexosaminidase domain 2-like"/>
    <property type="match status" value="1"/>
</dbReference>
<comment type="caution">
    <text evidence="5">The sequence shown here is derived from an EMBL/GenBank/DDBJ whole genome shotgun (WGS) entry which is preliminary data.</text>
</comment>
<dbReference type="Pfam" id="PF00395">
    <property type="entry name" value="SLH"/>
    <property type="match status" value="3"/>
</dbReference>
<dbReference type="SUPFAM" id="SSF49344">
    <property type="entry name" value="CBD9-like"/>
    <property type="match status" value="1"/>
</dbReference>
<dbReference type="InterPro" id="IPR051465">
    <property type="entry name" value="Cell_Envelope_Struct_Comp"/>
</dbReference>
<name>A0A329LZL8_9BACL</name>
<dbReference type="SUPFAM" id="SSF55545">
    <property type="entry name" value="beta-N-acetylhexosaminidase-like domain"/>
    <property type="match status" value="1"/>
</dbReference>
<feature type="domain" description="SLH" evidence="4">
    <location>
        <begin position="178"/>
        <end position="241"/>
    </location>
</feature>
<reference evidence="5 6" key="1">
    <citation type="journal article" date="2009" name="Int. J. Syst. Evol. Microbiol.">
        <title>Paenibacillus contaminans sp. nov., isolated from a contaminated laboratory plate.</title>
        <authorList>
            <person name="Chou J.H."/>
            <person name="Lee J.H."/>
            <person name="Lin M.C."/>
            <person name="Chang P.S."/>
            <person name="Arun A.B."/>
            <person name="Young C.C."/>
            <person name="Chen W.M."/>
        </authorList>
    </citation>
    <scope>NUCLEOTIDE SEQUENCE [LARGE SCALE GENOMIC DNA]</scope>
    <source>
        <strain evidence="5 6">CKOBP-6</strain>
    </source>
</reference>
<feature type="chain" id="PRO_5016456681" description="SLH domain-containing protein" evidence="3">
    <location>
        <begin position="30"/>
        <end position="2083"/>
    </location>
</feature>
<keyword evidence="3" id="KW-0732">Signal</keyword>
<keyword evidence="1" id="KW-0378">Hydrolase</keyword>
<dbReference type="InterPro" id="IPR032287">
    <property type="entry name" value="DUF4838"/>
</dbReference>
<feature type="signal peptide" evidence="3">
    <location>
        <begin position="1"/>
        <end position="29"/>
    </location>
</feature>
<dbReference type="RefSeq" id="WP_113035383.1">
    <property type="nucleotide sequence ID" value="NZ_QMFB01000030.1"/>
</dbReference>
<dbReference type="Gene3D" id="2.60.120.260">
    <property type="entry name" value="Galactose-binding domain-like"/>
    <property type="match status" value="3"/>
</dbReference>
<evidence type="ECO:0000313" key="6">
    <source>
        <dbReference type="Proteomes" id="UP000250369"/>
    </source>
</evidence>
<dbReference type="Pfam" id="PF16126">
    <property type="entry name" value="DUF4838"/>
    <property type="match status" value="1"/>
</dbReference>
<organism evidence="5 6">
    <name type="scientific">Paenibacillus contaminans</name>
    <dbReference type="NCBI Taxonomy" id="450362"/>
    <lineage>
        <taxon>Bacteria</taxon>
        <taxon>Bacillati</taxon>
        <taxon>Bacillota</taxon>
        <taxon>Bacilli</taxon>
        <taxon>Bacillales</taxon>
        <taxon>Paenibacillaceae</taxon>
        <taxon>Paenibacillus</taxon>
    </lineage>
</organism>
<gene>
    <name evidence="5" type="ORF">DQG23_33470</name>
</gene>